<dbReference type="Pfam" id="PF00067">
    <property type="entry name" value="p450"/>
    <property type="match status" value="1"/>
</dbReference>
<dbReference type="AlphaFoldDB" id="A0A6G4U0B4"/>
<dbReference type="Proteomes" id="UP000481583">
    <property type="component" value="Unassembled WGS sequence"/>
</dbReference>
<dbReference type="GO" id="GO:0005506">
    <property type="term" value="F:iron ion binding"/>
    <property type="evidence" value="ECO:0007669"/>
    <property type="project" value="InterPro"/>
</dbReference>
<dbReference type="PRINTS" id="PR00359">
    <property type="entry name" value="BP450"/>
</dbReference>
<evidence type="ECO:0000313" key="8">
    <source>
        <dbReference type="EMBL" id="NGN65523.1"/>
    </source>
</evidence>
<dbReference type="PANTHER" id="PTHR46696">
    <property type="entry name" value="P450, PUTATIVE (EUROFUNG)-RELATED"/>
    <property type="match status" value="1"/>
</dbReference>
<evidence type="ECO:0000256" key="3">
    <source>
        <dbReference type="ARBA" id="ARBA00022723"/>
    </source>
</evidence>
<dbReference type="InterPro" id="IPR001128">
    <property type="entry name" value="Cyt_P450"/>
</dbReference>
<evidence type="ECO:0000256" key="1">
    <source>
        <dbReference type="ARBA" id="ARBA00010617"/>
    </source>
</evidence>
<keyword evidence="3 7" id="KW-0479">Metal-binding</keyword>
<dbReference type="PANTHER" id="PTHR46696:SF1">
    <property type="entry name" value="CYTOCHROME P450 YJIB-RELATED"/>
    <property type="match status" value="1"/>
</dbReference>
<dbReference type="GO" id="GO:0020037">
    <property type="term" value="F:heme binding"/>
    <property type="evidence" value="ECO:0007669"/>
    <property type="project" value="InterPro"/>
</dbReference>
<reference evidence="8 9" key="1">
    <citation type="submission" date="2020-02" db="EMBL/GenBank/DDBJ databases">
        <title>Whole-genome analyses of novel actinobacteria.</title>
        <authorList>
            <person name="Sahin N."/>
        </authorList>
    </citation>
    <scope>NUCLEOTIDE SEQUENCE [LARGE SCALE GENOMIC DNA]</scope>
    <source>
        <strain evidence="8 9">A7024</strain>
    </source>
</reference>
<evidence type="ECO:0000256" key="6">
    <source>
        <dbReference type="ARBA" id="ARBA00023033"/>
    </source>
</evidence>
<dbReference type="InterPro" id="IPR036396">
    <property type="entry name" value="Cyt_P450_sf"/>
</dbReference>
<keyword evidence="2 7" id="KW-0349">Heme</keyword>
<evidence type="ECO:0000256" key="2">
    <source>
        <dbReference type="ARBA" id="ARBA00022617"/>
    </source>
</evidence>
<organism evidence="8 9">
    <name type="scientific">Streptomyces coryli</name>
    <dbReference type="NCBI Taxonomy" id="1128680"/>
    <lineage>
        <taxon>Bacteria</taxon>
        <taxon>Bacillati</taxon>
        <taxon>Actinomycetota</taxon>
        <taxon>Actinomycetes</taxon>
        <taxon>Kitasatosporales</taxon>
        <taxon>Streptomycetaceae</taxon>
        <taxon>Streptomyces</taxon>
    </lineage>
</organism>
<dbReference type="CDD" id="cd11029">
    <property type="entry name" value="CYP107-like"/>
    <property type="match status" value="1"/>
</dbReference>
<comment type="caution">
    <text evidence="8">The sequence shown here is derived from an EMBL/GenBank/DDBJ whole genome shotgun (WGS) entry which is preliminary data.</text>
</comment>
<dbReference type="GO" id="GO:0016705">
    <property type="term" value="F:oxidoreductase activity, acting on paired donors, with incorporation or reduction of molecular oxygen"/>
    <property type="evidence" value="ECO:0007669"/>
    <property type="project" value="InterPro"/>
</dbReference>
<dbReference type="PROSITE" id="PS00086">
    <property type="entry name" value="CYTOCHROME_P450"/>
    <property type="match status" value="1"/>
</dbReference>
<dbReference type="GO" id="GO:0004497">
    <property type="term" value="F:monooxygenase activity"/>
    <property type="evidence" value="ECO:0007669"/>
    <property type="project" value="UniProtKB-KW"/>
</dbReference>
<keyword evidence="4 7" id="KW-0560">Oxidoreductase</keyword>
<evidence type="ECO:0000313" key="9">
    <source>
        <dbReference type="Proteomes" id="UP000481583"/>
    </source>
</evidence>
<proteinExistence type="inferred from homology"/>
<sequence length="399" mass="43477">MPVLDLLELDPDFAADPYPAYARLRAQGPVHQVRTPDGDTVWLVLGYDACRAACQDARLSRDWPRSGDVGRITNTTGDDPALAHMLMADPPAHTRLRRLVAREFTQRRVRALHPRVTALAHELLDHMLAAEDRRADVIGSFAFPLPMTIICELLGVPELDRAAFRSWSNELVSRTSPRAEARAYQELNGYLPGLIDAKRARPGPDLLSALVHTVDEGGDRLSPDEILGTCGLLLIAGHETTVNLIGNGLRALFAHPEQLAALRADPDGLLPQTIEEILRYDGPVESSTPRLALESIDIGGAVIPRGATVLICMADANQDPGRFRDAHLFDIHRKPSGHLGFGHGIHHCLGAPLARLEGRVALGALLERCPGLALDTSGEHGARIPGMLLRGVRRLPVRW</sequence>
<keyword evidence="5 7" id="KW-0408">Iron</keyword>
<keyword evidence="6 7" id="KW-0503">Monooxygenase</keyword>
<accession>A0A6G4U0B4</accession>
<dbReference type="EMBL" id="JAAKZV010000064">
    <property type="protein sequence ID" value="NGN65523.1"/>
    <property type="molecule type" value="Genomic_DNA"/>
</dbReference>
<dbReference type="InterPro" id="IPR017972">
    <property type="entry name" value="Cyt_P450_CS"/>
</dbReference>
<comment type="similarity">
    <text evidence="1 7">Belongs to the cytochrome P450 family.</text>
</comment>
<dbReference type="InterPro" id="IPR002397">
    <property type="entry name" value="Cyt_P450_B"/>
</dbReference>
<gene>
    <name evidence="8" type="ORF">G5C51_16665</name>
</gene>
<dbReference type="SUPFAM" id="SSF48264">
    <property type="entry name" value="Cytochrome P450"/>
    <property type="match status" value="1"/>
</dbReference>
<name>A0A6G4U0B4_9ACTN</name>
<evidence type="ECO:0000256" key="4">
    <source>
        <dbReference type="ARBA" id="ARBA00023002"/>
    </source>
</evidence>
<protein>
    <submittedName>
        <fullName evidence="8">Cytochrome P450</fullName>
    </submittedName>
</protein>
<evidence type="ECO:0000256" key="5">
    <source>
        <dbReference type="ARBA" id="ARBA00023004"/>
    </source>
</evidence>
<evidence type="ECO:0000256" key="7">
    <source>
        <dbReference type="RuleBase" id="RU000461"/>
    </source>
</evidence>
<dbReference type="Gene3D" id="1.10.630.10">
    <property type="entry name" value="Cytochrome P450"/>
    <property type="match status" value="1"/>
</dbReference>
<dbReference type="RefSeq" id="WP_165238025.1">
    <property type="nucleotide sequence ID" value="NZ_JAAKZV010000064.1"/>
</dbReference>
<keyword evidence="9" id="KW-1185">Reference proteome</keyword>
<dbReference type="FunFam" id="1.10.630.10:FF:000018">
    <property type="entry name" value="Cytochrome P450 monooxygenase"/>
    <property type="match status" value="1"/>
</dbReference>